<keyword evidence="3 5" id="KW-1133">Transmembrane helix</keyword>
<protein>
    <recommendedName>
        <fullName evidence="6">Cation/H+ exchanger transmembrane domain-containing protein</fullName>
    </recommendedName>
</protein>
<feature type="domain" description="Cation/H+ exchanger transmembrane" evidence="6">
    <location>
        <begin position="3"/>
        <end position="127"/>
    </location>
</feature>
<name>D7W9G1_9CORY</name>
<dbReference type="GO" id="GO:1902600">
    <property type="term" value="P:proton transmembrane transport"/>
    <property type="evidence" value="ECO:0007669"/>
    <property type="project" value="InterPro"/>
</dbReference>
<sequence>MELLFTGVAFGLIGMSVRDALDTAGTHIWQAVQVGVVLSVVAFAVRFVWMWVLYKLNEKKHRTNVSPLRLQEVLLMAWAGMRGLVTPALVLAIPASATSYHQELSVIALTVLTCTMVVLGLLLPWLVDELDLQSGPGADKALEELNQRAYAAARKAVREHAEEYQPEAYKMVQEWLDSIAEKRLQDPEGSEERKEAFLRARAGAVQMQDVALRAAGCELQRARRERRYNPSDVDAVLADLDRLILARNRKALIGPSSLWEPK</sequence>
<dbReference type="STRING" id="585529.HMPREF0291_10699"/>
<evidence type="ECO:0000256" key="3">
    <source>
        <dbReference type="ARBA" id="ARBA00022989"/>
    </source>
</evidence>
<keyword evidence="8" id="KW-1185">Reference proteome</keyword>
<dbReference type="AlphaFoldDB" id="D7W9G1"/>
<feature type="transmembrane region" description="Helical" evidence="5">
    <location>
        <begin position="105"/>
        <end position="127"/>
    </location>
</feature>
<dbReference type="HOGENOM" id="CLU_1007277_0_0_11"/>
<keyword evidence="2 5" id="KW-0812">Transmembrane</keyword>
<dbReference type="eggNOG" id="COG0025">
    <property type="taxonomic scope" value="Bacteria"/>
</dbReference>
<evidence type="ECO:0000256" key="5">
    <source>
        <dbReference type="SAM" id="Phobius"/>
    </source>
</evidence>
<comment type="subcellular location">
    <subcellularLocation>
        <location evidence="1">Membrane</location>
        <topology evidence="1">Multi-pass membrane protein</topology>
    </subcellularLocation>
</comment>
<evidence type="ECO:0000256" key="4">
    <source>
        <dbReference type="ARBA" id="ARBA00023136"/>
    </source>
</evidence>
<evidence type="ECO:0000259" key="6">
    <source>
        <dbReference type="Pfam" id="PF00999"/>
    </source>
</evidence>
<keyword evidence="4 5" id="KW-0472">Membrane</keyword>
<reference evidence="7" key="1">
    <citation type="submission" date="2010-06" db="EMBL/GenBank/DDBJ databases">
        <authorList>
            <person name="Muzny D."/>
            <person name="Qin X."/>
            <person name="Buhay C."/>
            <person name="Dugan-Rocha S."/>
            <person name="Ding Y."/>
            <person name="Chen G."/>
            <person name="Hawes A."/>
            <person name="Holder M."/>
            <person name="Jhangiani S."/>
            <person name="Johnson A."/>
            <person name="Khan Z."/>
            <person name="Li Z."/>
            <person name="Liu W."/>
            <person name="Liu X."/>
            <person name="Perez L."/>
            <person name="Shen H."/>
            <person name="Wang Q."/>
            <person name="Watt J."/>
            <person name="Xi L."/>
            <person name="Xin Y."/>
            <person name="Zhou J."/>
            <person name="Deng J."/>
            <person name="Jiang H."/>
            <person name="Liu Y."/>
            <person name="Qu J."/>
            <person name="Song X.-Z."/>
            <person name="Zhang L."/>
            <person name="Villasana D."/>
            <person name="Johnson A."/>
            <person name="Liu J."/>
            <person name="Liyanage D."/>
            <person name="Lorensuhewa L."/>
            <person name="Robinson T."/>
            <person name="Song A."/>
            <person name="Song B.-B."/>
            <person name="Dinh H."/>
            <person name="Thornton R."/>
            <person name="Coyle M."/>
            <person name="Francisco L."/>
            <person name="Jackson L."/>
            <person name="Javaid M."/>
            <person name="Korchina V."/>
            <person name="Kovar C."/>
            <person name="Mata R."/>
            <person name="Mathew T."/>
            <person name="Ngo R."/>
            <person name="Nguyen L."/>
            <person name="Nguyen N."/>
            <person name="Okwuonu G."/>
            <person name="Ongeri F."/>
            <person name="Pham C."/>
            <person name="Simmons D."/>
            <person name="Wilczek-Boney K."/>
            <person name="Hale W."/>
            <person name="Jakkamsetti A."/>
            <person name="Pham P."/>
            <person name="Ruth R."/>
            <person name="San Lucas F."/>
            <person name="Warren J."/>
            <person name="Zhang J."/>
            <person name="Zhao Z."/>
            <person name="Zhou C."/>
            <person name="Zhu D."/>
            <person name="Lee S."/>
            <person name="Bess C."/>
            <person name="Blankenburg K."/>
            <person name="Forbes L."/>
            <person name="Fu Q."/>
            <person name="Gubbala S."/>
            <person name="Hirani K."/>
            <person name="Jayaseelan J.C."/>
            <person name="Lara F."/>
            <person name="Munidasa M."/>
            <person name="Palculict T."/>
            <person name="Patil S."/>
            <person name="Pu L.-L."/>
            <person name="Saada N."/>
            <person name="Tang L."/>
            <person name="Weissenberger G."/>
            <person name="Zhu Y."/>
            <person name="Hemphill L."/>
            <person name="Shang Y."/>
            <person name="Youmans B."/>
            <person name="Ayvaz T."/>
            <person name="Ross M."/>
            <person name="Santibanez J."/>
            <person name="Aqrawi P."/>
            <person name="Gross S."/>
            <person name="Joshi V."/>
            <person name="Fowler G."/>
            <person name="Nazareth L."/>
            <person name="Reid J."/>
            <person name="Worley K."/>
            <person name="Petrosino J."/>
            <person name="Highlander S."/>
            <person name="Gibbs R."/>
        </authorList>
    </citation>
    <scope>NUCLEOTIDE SEQUENCE [LARGE SCALE GENOMIC DNA]</scope>
    <source>
        <strain evidence="7">ATCC 33030</strain>
    </source>
</reference>
<organism evidence="7 8">
    <name type="scientific">Corynebacterium genitalium ATCC 33030</name>
    <dbReference type="NCBI Taxonomy" id="585529"/>
    <lineage>
        <taxon>Bacteria</taxon>
        <taxon>Bacillati</taxon>
        <taxon>Actinomycetota</taxon>
        <taxon>Actinomycetes</taxon>
        <taxon>Mycobacteriales</taxon>
        <taxon>Corynebacteriaceae</taxon>
        <taxon>Corynebacterium</taxon>
    </lineage>
</organism>
<gene>
    <name evidence="7" type="ORF">HMPREF0291_10699</name>
</gene>
<proteinExistence type="predicted"/>
<dbReference type="InterPro" id="IPR006153">
    <property type="entry name" value="Cation/H_exchanger_TM"/>
</dbReference>
<dbReference type="GO" id="GO:0015297">
    <property type="term" value="F:antiporter activity"/>
    <property type="evidence" value="ECO:0007669"/>
    <property type="project" value="InterPro"/>
</dbReference>
<dbReference type="RefSeq" id="WP_005288030.1">
    <property type="nucleotide sequence ID" value="NZ_CM000961.1"/>
</dbReference>
<dbReference type="EMBL" id="ACLJ02000001">
    <property type="protein sequence ID" value="EFK55441.1"/>
    <property type="molecule type" value="Genomic_DNA"/>
</dbReference>
<dbReference type="Proteomes" id="UP000004208">
    <property type="component" value="Unassembled WGS sequence"/>
</dbReference>
<accession>D7W9G1</accession>
<evidence type="ECO:0000313" key="8">
    <source>
        <dbReference type="Proteomes" id="UP000004208"/>
    </source>
</evidence>
<evidence type="ECO:0000256" key="2">
    <source>
        <dbReference type="ARBA" id="ARBA00022692"/>
    </source>
</evidence>
<dbReference type="Pfam" id="PF00999">
    <property type="entry name" value="Na_H_Exchanger"/>
    <property type="match status" value="1"/>
</dbReference>
<evidence type="ECO:0000256" key="1">
    <source>
        <dbReference type="ARBA" id="ARBA00004141"/>
    </source>
</evidence>
<evidence type="ECO:0000313" key="7">
    <source>
        <dbReference type="EMBL" id="EFK55441.1"/>
    </source>
</evidence>
<dbReference type="GO" id="GO:0016020">
    <property type="term" value="C:membrane"/>
    <property type="evidence" value="ECO:0007669"/>
    <property type="project" value="UniProtKB-SubCell"/>
</dbReference>
<comment type="caution">
    <text evidence="7">The sequence shown here is derived from an EMBL/GenBank/DDBJ whole genome shotgun (WGS) entry which is preliminary data.</text>
</comment>
<feature type="transmembrane region" description="Helical" evidence="5">
    <location>
        <begin position="73"/>
        <end position="93"/>
    </location>
</feature>
<feature type="transmembrane region" description="Helical" evidence="5">
    <location>
        <begin position="28"/>
        <end position="52"/>
    </location>
</feature>